<proteinExistence type="predicted"/>
<protein>
    <submittedName>
        <fullName evidence="2">Uncharacterized protein</fullName>
    </submittedName>
</protein>
<feature type="compositionally biased region" description="Acidic residues" evidence="1">
    <location>
        <begin position="143"/>
        <end position="163"/>
    </location>
</feature>
<evidence type="ECO:0000313" key="3">
    <source>
        <dbReference type="Proteomes" id="UP000502508"/>
    </source>
</evidence>
<organism evidence="2 3">
    <name type="scientific">Phytohabitans flavus</name>
    <dbReference type="NCBI Taxonomy" id="1076124"/>
    <lineage>
        <taxon>Bacteria</taxon>
        <taxon>Bacillati</taxon>
        <taxon>Actinomycetota</taxon>
        <taxon>Actinomycetes</taxon>
        <taxon>Micromonosporales</taxon>
        <taxon>Micromonosporaceae</taxon>
    </lineage>
</organism>
<dbReference type="AlphaFoldDB" id="A0A6F8Y1R0"/>
<feature type="compositionally biased region" description="Acidic residues" evidence="1">
    <location>
        <begin position="17"/>
        <end position="40"/>
    </location>
</feature>
<evidence type="ECO:0000256" key="1">
    <source>
        <dbReference type="SAM" id="MobiDB-lite"/>
    </source>
</evidence>
<feature type="compositionally biased region" description="Polar residues" evidence="1">
    <location>
        <begin position="41"/>
        <end position="54"/>
    </location>
</feature>
<accession>A0A6F8Y1R0</accession>
<feature type="region of interest" description="Disordered" evidence="1">
    <location>
        <begin position="1"/>
        <end position="61"/>
    </location>
</feature>
<feature type="region of interest" description="Disordered" evidence="1">
    <location>
        <begin position="81"/>
        <end position="165"/>
    </location>
</feature>
<feature type="compositionally biased region" description="Acidic residues" evidence="1">
    <location>
        <begin position="106"/>
        <end position="131"/>
    </location>
</feature>
<dbReference type="KEGG" id="pfla:Pflav_064100"/>
<reference evidence="2 3" key="2">
    <citation type="submission" date="2020-03" db="EMBL/GenBank/DDBJ databases">
        <authorList>
            <person name="Ichikawa N."/>
            <person name="Kimura A."/>
            <person name="Kitahashi Y."/>
            <person name="Uohara A."/>
        </authorList>
    </citation>
    <scope>NUCLEOTIDE SEQUENCE [LARGE SCALE GENOMIC DNA]</scope>
    <source>
        <strain evidence="2 3">NBRC 107702</strain>
    </source>
</reference>
<dbReference type="Proteomes" id="UP000502508">
    <property type="component" value="Chromosome"/>
</dbReference>
<name>A0A6F8Y1R0_9ACTN</name>
<reference evidence="2 3" key="1">
    <citation type="submission" date="2020-03" db="EMBL/GenBank/DDBJ databases">
        <title>Whole genome shotgun sequence of Phytohabitans flavus NBRC 107702.</title>
        <authorList>
            <person name="Komaki H."/>
            <person name="Tamura T."/>
        </authorList>
    </citation>
    <scope>NUCLEOTIDE SEQUENCE [LARGE SCALE GENOMIC DNA]</scope>
    <source>
        <strain evidence="2 3">NBRC 107702</strain>
    </source>
</reference>
<dbReference type="EMBL" id="AP022870">
    <property type="protein sequence ID" value="BCB80000.1"/>
    <property type="molecule type" value="Genomic_DNA"/>
</dbReference>
<evidence type="ECO:0000313" key="2">
    <source>
        <dbReference type="EMBL" id="BCB80000.1"/>
    </source>
</evidence>
<gene>
    <name evidence="2" type="ORF">Pflav_064100</name>
</gene>
<sequence length="242" mass="27042">MARQSPNRPDADKPEPDLEIDEDLDEVDADEEEVEDDEETSPSASTRGASSLWSDTKIDPVEIALPSGVGYTLRAYRLSTALTPTDIADRDEEDPFAAKARHGIPEEDDETVVILDDDFPSEEDDEDDETEEIKRRGKHARDEDSDEPSAEDFEDEEEEEAAEEVPVFLSHRGRLLLFKSPESLVSFVRSGAPNDLAQVDGWAEVVERMQPTDVAPRTTTRTSWIWSWKTCAVDTTHGTSTC</sequence>
<keyword evidence="3" id="KW-1185">Reference proteome</keyword>